<dbReference type="Pfam" id="PF00156">
    <property type="entry name" value="Pribosyltran"/>
    <property type="match status" value="1"/>
</dbReference>
<dbReference type="Proteomes" id="UP000654482">
    <property type="component" value="Unassembled WGS sequence"/>
</dbReference>
<accession>A0A8J7J2Q3</accession>
<dbReference type="EMBL" id="JADEWZ010000015">
    <property type="protein sequence ID" value="MBE9116494.1"/>
    <property type="molecule type" value="Genomic_DNA"/>
</dbReference>
<dbReference type="RefSeq" id="WP_194029588.1">
    <property type="nucleotide sequence ID" value="NZ_JADEWZ010000015.1"/>
</dbReference>
<name>A0A8J7J2Q3_9CYAN</name>
<gene>
    <name evidence="2" type="ORF">IQ249_11340</name>
</gene>
<proteinExistence type="predicted"/>
<keyword evidence="2" id="KW-0328">Glycosyltransferase</keyword>
<dbReference type="Gene3D" id="3.30.1310.20">
    <property type="entry name" value="PRTase-like"/>
    <property type="match status" value="1"/>
</dbReference>
<evidence type="ECO:0000259" key="1">
    <source>
        <dbReference type="Pfam" id="PF00156"/>
    </source>
</evidence>
<keyword evidence="2" id="KW-0808">Transferase</keyword>
<protein>
    <submittedName>
        <fullName evidence="2">Phosphoribosyltransferase</fullName>
    </submittedName>
</protein>
<dbReference type="InterPro" id="IPR000836">
    <property type="entry name" value="PRTase_dom"/>
</dbReference>
<evidence type="ECO:0000313" key="3">
    <source>
        <dbReference type="Proteomes" id="UP000654482"/>
    </source>
</evidence>
<dbReference type="CDD" id="cd06223">
    <property type="entry name" value="PRTases_typeI"/>
    <property type="match status" value="1"/>
</dbReference>
<keyword evidence="3" id="KW-1185">Reference proteome</keyword>
<organism evidence="2 3">
    <name type="scientific">Lusitaniella coriacea LEGE 07157</name>
    <dbReference type="NCBI Taxonomy" id="945747"/>
    <lineage>
        <taxon>Bacteria</taxon>
        <taxon>Bacillati</taxon>
        <taxon>Cyanobacteriota</taxon>
        <taxon>Cyanophyceae</taxon>
        <taxon>Spirulinales</taxon>
        <taxon>Lusitaniellaceae</taxon>
        <taxon>Lusitaniella</taxon>
    </lineage>
</organism>
<comment type="caution">
    <text evidence="2">The sequence shown here is derived from an EMBL/GenBank/DDBJ whole genome shotgun (WGS) entry which is preliminary data.</text>
</comment>
<evidence type="ECO:0000313" key="2">
    <source>
        <dbReference type="EMBL" id="MBE9116494.1"/>
    </source>
</evidence>
<dbReference type="SUPFAM" id="SSF53271">
    <property type="entry name" value="PRTase-like"/>
    <property type="match status" value="1"/>
</dbReference>
<dbReference type="GO" id="GO:0016757">
    <property type="term" value="F:glycosyltransferase activity"/>
    <property type="evidence" value="ECO:0007669"/>
    <property type="project" value="UniProtKB-KW"/>
</dbReference>
<sequence>MQRHFRDRAEAGRLLASKLKSYAKKSDVLVLGLPRGGVPVAFEIAKTLNAPLDIWLVRKLGVPGNKELAMGAIGMGDVRVMNKEIVKSLKVSDEAIARVVDQEKQELERRDRAYRGDRPIPDPRDRAIILVDDGIATGSTLFAALTSLRQHHPASIAVATPIIPPSLCKKLRREVDKVAYLLQPDPFHFIGFWYDDFSSTPDRVVCDLLDRSVSLTSIP</sequence>
<feature type="domain" description="Phosphoribosyltransferase" evidence="1">
    <location>
        <begin position="11"/>
        <end position="169"/>
    </location>
</feature>
<dbReference type="AlphaFoldDB" id="A0A8J7J2Q3"/>
<dbReference type="Gene3D" id="3.40.50.2020">
    <property type="match status" value="1"/>
</dbReference>
<reference evidence="2" key="1">
    <citation type="submission" date="2020-10" db="EMBL/GenBank/DDBJ databases">
        <authorList>
            <person name="Castelo-Branco R."/>
            <person name="Eusebio N."/>
            <person name="Adriana R."/>
            <person name="Vieira A."/>
            <person name="Brugerolle De Fraissinette N."/>
            <person name="Rezende De Castro R."/>
            <person name="Schneider M.P."/>
            <person name="Vasconcelos V."/>
            <person name="Leao P.N."/>
        </authorList>
    </citation>
    <scope>NUCLEOTIDE SEQUENCE</scope>
    <source>
        <strain evidence="2">LEGE 07157</strain>
    </source>
</reference>
<dbReference type="InterPro" id="IPR029057">
    <property type="entry name" value="PRTase-like"/>
</dbReference>